<evidence type="ECO:0000256" key="4">
    <source>
        <dbReference type="ARBA" id="ARBA00022475"/>
    </source>
</evidence>
<evidence type="ECO:0000256" key="3">
    <source>
        <dbReference type="ARBA" id="ARBA00022448"/>
    </source>
</evidence>
<organism evidence="9 10">
    <name type="scientific">Candidatus Desulfovibrio intestinipullorum</name>
    <dbReference type="NCBI Taxonomy" id="2838536"/>
    <lineage>
        <taxon>Bacteria</taxon>
        <taxon>Pseudomonadati</taxon>
        <taxon>Thermodesulfobacteriota</taxon>
        <taxon>Desulfovibrionia</taxon>
        <taxon>Desulfovibrionales</taxon>
        <taxon>Desulfovibrionaceae</taxon>
        <taxon>Desulfovibrio</taxon>
    </lineage>
</organism>
<evidence type="ECO:0000256" key="2">
    <source>
        <dbReference type="ARBA" id="ARBA00009142"/>
    </source>
</evidence>
<evidence type="ECO:0000256" key="7">
    <source>
        <dbReference type="ARBA" id="ARBA00023136"/>
    </source>
</evidence>
<protein>
    <recommendedName>
        <fullName evidence="8">Probable membrane transporter protein</fullName>
    </recommendedName>
</protein>
<dbReference type="InterPro" id="IPR002781">
    <property type="entry name" value="TM_pro_TauE-like"/>
</dbReference>
<dbReference type="Pfam" id="PF01925">
    <property type="entry name" value="TauE"/>
    <property type="match status" value="1"/>
</dbReference>
<keyword evidence="4 8" id="KW-1003">Cell membrane</keyword>
<dbReference type="AlphaFoldDB" id="A0A9D1PY59"/>
<dbReference type="InterPro" id="IPR052017">
    <property type="entry name" value="TSUP"/>
</dbReference>
<evidence type="ECO:0000256" key="5">
    <source>
        <dbReference type="ARBA" id="ARBA00022692"/>
    </source>
</evidence>
<dbReference type="PANTHER" id="PTHR30269:SF0">
    <property type="entry name" value="MEMBRANE TRANSPORTER PROTEIN YFCA-RELATED"/>
    <property type="match status" value="1"/>
</dbReference>
<evidence type="ECO:0000313" key="9">
    <source>
        <dbReference type="EMBL" id="HIW00767.1"/>
    </source>
</evidence>
<keyword evidence="3" id="KW-0813">Transport</keyword>
<comment type="similarity">
    <text evidence="2 8">Belongs to the 4-toluene sulfonate uptake permease (TSUP) (TC 2.A.102) family.</text>
</comment>
<accession>A0A9D1PY59</accession>
<evidence type="ECO:0000313" key="10">
    <source>
        <dbReference type="Proteomes" id="UP000886752"/>
    </source>
</evidence>
<proteinExistence type="inferred from homology"/>
<dbReference type="Proteomes" id="UP000886752">
    <property type="component" value="Unassembled WGS sequence"/>
</dbReference>
<feature type="transmembrane region" description="Helical" evidence="8">
    <location>
        <begin position="233"/>
        <end position="254"/>
    </location>
</feature>
<reference evidence="9" key="1">
    <citation type="journal article" date="2021" name="PeerJ">
        <title>Extensive microbial diversity within the chicken gut microbiome revealed by metagenomics and culture.</title>
        <authorList>
            <person name="Gilroy R."/>
            <person name="Ravi A."/>
            <person name="Getino M."/>
            <person name="Pursley I."/>
            <person name="Horton D.L."/>
            <person name="Alikhan N.F."/>
            <person name="Baker D."/>
            <person name="Gharbi K."/>
            <person name="Hall N."/>
            <person name="Watson M."/>
            <person name="Adriaenssens E.M."/>
            <person name="Foster-Nyarko E."/>
            <person name="Jarju S."/>
            <person name="Secka A."/>
            <person name="Antonio M."/>
            <person name="Oren A."/>
            <person name="Chaudhuri R.R."/>
            <person name="La Ragione R."/>
            <person name="Hildebrand F."/>
            <person name="Pallen M.J."/>
        </authorList>
    </citation>
    <scope>NUCLEOTIDE SEQUENCE</scope>
    <source>
        <strain evidence="9">ChiHecec2B26-446</strain>
    </source>
</reference>
<dbReference type="PANTHER" id="PTHR30269">
    <property type="entry name" value="TRANSMEMBRANE PROTEIN YFCA"/>
    <property type="match status" value="1"/>
</dbReference>
<feature type="transmembrane region" description="Helical" evidence="8">
    <location>
        <begin position="60"/>
        <end position="81"/>
    </location>
</feature>
<dbReference type="GO" id="GO:0005886">
    <property type="term" value="C:plasma membrane"/>
    <property type="evidence" value="ECO:0007669"/>
    <property type="project" value="UniProtKB-SubCell"/>
</dbReference>
<feature type="transmembrane region" description="Helical" evidence="8">
    <location>
        <begin position="101"/>
        <end position="120"/>
    </location>
</feature>
<comment type="caution">
    <text evidence="9">The sequence shown here is derived from an EMBL/GenBank/DDBJ whole genome shotgun (WGS) entry which is preliminary data.</text>
</comment>
<feature type="transmembrane region" description="Helical" evidence="8">
    <location>
        <begin position="203"/>
        <end position="221"/>
    </location>
</feature>
<evidence type="ECO:0000256" key="8">
    <source>
        <dbReference type="RuleBase" id="RU363041"/>
    </source>
</evidence>
<sequence length="259" mass="27438">MFTLTLGIIATCSLAALVAGFIDSIAGGGGLITVPALLLSGVPPHFALGTNKVQSSIGTGVAVCMFAHGHLVLWRLALTGLPFSLAGSWIGSVLALHLDEAVLGKVLVLLLPMAMCLTLLPKKERQEKTLPLQGRAFWILMPAVCLSIGCYDGFFGPGTGSFLILALHWILRCGLVQASASAKVLNLTSNVGAMLVFLWSGQVLWPLALPMVAASVLGNWLGSRTAMRVGPRAVRLFLTISLGLLMLTLIWRYFVAPHL</sequence>
<keyword evidence="6 8" id="KW-1133">Transmembrane helix</keyword>
<keyword evidence="7 8" id="KW-0472">Membrane</keyword>
<dbReference type="EMBL" id="DXHV01000060">
    <property type="protein sequence ID" value="HIW00767.1"/>
    <property type="molecule type" value="Genomic_DNA"/>
</dbReference>
<name>A0A9D1PY59_9BACT</name>
<keyword evidence="5 8" id="KW-0812">Transmembrane</keyword>
<comment type="subcellular location">
    <subcellularLocation>
        <location evidence="1 8">Cell membrane</location>
        <topology evidence="1 8">Multi-pass membrane protein</topology>
    </subcellularLocation>
</comment>
<evidence type="ECO:0000256" key="1">
    <source>
        <dbReference type="ARBA" id="ARBA00004651"/>
    </source>
</evidence>
<gene>
    <name evidence="9" type="ORF">H9894_06200</name>
</gene>
<reference evidence="9" key="2">
    <citation type="submission" date="2021-04" db="EMBL/GenBank/DDBJ databases">
        <authorList>
            <person name="Gilroy R."/>
        </authorList>
    </citation>
    <scope>NUCLEOTIDE SEQUENCE</scope>
    <source>
        <strain evidence="9">ChiHecec2B26-446</strain>
    </source>
</reference>
<evidence type="ECO:0000256" key="6">
    <source>
        <dbReference type="ARBA" id="ARBA00022989"/>
    </source>
</evidence>
<feature type="transmembrane region" description="Helical" evidence="8">
    <location>
        <begin position="132"/>
        <end position="154"/>
    </location>
</feature>